<dbReference type="InterPro" id="IPR001623">
    <property type="entry name" value="DnaJ_domain"/>
</dbReference>
<dbReference type="SUPFAM" id="SSF46565">
    <property type="entry name" value="Chaperone J-domain"/>
    <property type="match status" value="1"/>
</dbReference>
<dbReference type="PROSITE" id="PS00636">
    <property type="entry name" value="DNAJ_1"/>
    <property type="match status" value="1"/>
</dbReference>
<sequence>MASLPPDPWKALGVDKNADKSEIRTAYKKLVLKCHPDKVQDPALKAQKQDEFQKVQQAYELLNDDAERTKYEDQLKLHELRKQAAMMAKSMPNTSASRSTPPRQYEIRTAYKPSSSSSPKVYSYQTSSRSHEDVPLRYDAPDKTARRPSSFEKASYREEDRRDRDRDRERRSRRDPEDDYRIKEIKEKERAIREKEKELKERERDLRKKSGRDRDIDRKRGQEEKRRNFSPYIEEPIESAEDQPAYSSSKPEKKRSSSKKPYETRDKSTASRRAPSPHIEPATPTAPMPPAVQEEKYTDDLDKAATYIERSRRQSNRAVQEPPVFSNFPPVVPTPPPAEPHEDDVAHRSRARRASHDASRSREKLMAAPSSSSRDPYINIVSASPKSGRAPPPLHKSYTSPLVAEASSPPRSGINRSDTTPMGYANSAPHVAPSFSRAQTWGGAGQEYPHDYSRDNDSDDDHRHRHRHRRSDRRRSPEAPRSATYKVGADHKTTKVDSHYPYGVSPNSARYMPPEAYDHHTSSSYPTHFKVKESRAYGPADVKYADARYNVAYAQDQYYHSVGAA</sequence>
<evidence type="ECO:0000313" key="3">
    <source>
        <dbReference type="EMBL" id="KAK0652017.1"/>
    </source>
</evidence>
<dbReference type="SMART" id="SM00271">
    <property type="entry name" value="DnaJ"/>
    <property type="match status" value="1"/>
</dbReference>
<reference evidence="3" key="1">
    <citation type="submission" date="2023-06" db="EMBL/GenBank/DDBJ databases">
        <title>Genome-scale phylogeny and comparative genomics of the fungal order Sordariales.</title>
        <authorList>
            <consortium name="Lawrence Berkeley National Laboratory"/>
            <person name="Hensen N."/>
            <person name="Bonometti L."/>
            <person name="Westerberg I."/>
            <person name="Brannstrom I.O."/>
            <person name="Guillou S."/>
            <person name="Cros-Aarteil S."/>
            <person name="Calhoun S."/>
            <person name="Haridas S."/>
            <person name="Kuo A."/>
            <person name="Mondo S."/>
            <person name="Pangilinan J."/>
            <person name="Riley R."/>
            <person name="Labutti K."/>
            <person name="Andreopoulos B."/>
            <person name="Lipzen A."/>
            <person name="Chen C."/>
            <person name="Yanf M."/>
            <person name="Daum C."/>
            <person name="Ng V."/>
            <person name="Clum A."/>
            <person name="Steindorff A."/>
            <person name="Ohm R."/>
            <person name="Martin F."/>
            <person name="Silar P."/>
            <person name="Natvig D."/>
            <person name="Lalanne C."/>
            <person name="Gautier V."/>
            <person name="Ament-Velasquez S.L."/>
            <person name="Kruys A."/>
            <person name="Hutchinson M.I."/>
            <person name="Powell A.J."/>
            <person name="Barry K."/>
            <person name="Miller A.N."/>
            <person name="Grigoriev I.V."/>
            <person name="Debuchy R."/>
            <person name="Gladieux P."/>
            <person name="Thoren M.H."/>
            <person name="Johannesson H."/>
        </authorList>
    </citation>
    <scope>NUCLEOTIDE SEQUENCE</scope>
    <source>
        <strain evidence="3">SMH2532-1</strain>
    </source>
</reference>
<dbReference type="InterPro" id="IPR018253">
    <property type="entry name" value="DnaJ_domain_CS"/>
</dbReference>
<dbReference type="FunFam" id="1.10.287.110:FF:000073">
    <property type="entry name" value="DnaJ domain protein"/>
    <property type="match status" value="1"/>
</dbReference>
<dbReference type="InterPro" id="IPR052594">
    <property type="entry name" value="J_domain-containing_protein"/>
</dbReference>
<proteinExistence type="predicted"/>
<feature type="compositionally biased region" description="Basic and acidic residues" evidence="1">
    <location>
        <begin position="129"/>
        <end position="145"/>
    </location>
</feature>
<dbReference type="CDD" id="cd06257">
    <property type="entry name" value="DnaJ"/>
    <property type="match status" value="1"/>
</dbReference>
<comment type="caution">
    <text evidence="3">The sequence shown here is derived from an EMBL/GenBank/DDBJ whole genome shotgun (WGS) entry which is preliminary data.</text>
</comment>
<dbReference type="Gene3D" id="1.10.287.110">
    <property type="entry name" value="DnaJ domain"/>
    <property type="match status" value="1"/>
</dbReference>
<feature type="domain" description="J" evidence="2">
    <location>
        <begin position="7"/>
        <end position="75"/>
    </location>
</feature>
<feature type="compositionally biased region" description="Basic and acidic residues" evidence="1">
    <location>
        <begin position="293"/>
        <end position="303"/>
    </location>
</feature>
<feature type="compositionally biased region" description="Polar residues" evidence="1">
    <location>
        <begin position="91"/>
        <end position="102"/>
    </location>
</feature>
<name>A0AA39YI73_9PEZI</name>
<dbReference type="AlphaFoldDB" id="A0AA39YI73"/>
<gene>
    <name evidence="3" type="ORF">B0T16DRAFT_387352</name>
</gene>
<feature type="compositionally biased region" description="Basic and acidic residues" evidence="1">
    <location>
        <begin position="354"/>
        <end position="365"/>
    </location>
</feature>
<dbReference type="Proteomes" id="UP001174936">
    <property type="component" value="Unassembled WGS sequence"/>
</dbReference>
<feature type="compositionally biased region" description="Low complexity" evidence="1">
    <location>
        <begin position="111"/>
        <end position="128"/>
    </location>
</feature>
<feature type="compositionally biased region" description="Basic residues" evidence="1">
    <location>
        <begin position="463"/>
        <end position="473"/>
    </location>
</feature>
<dbReference type="PRINTS" id="PR00625">
    <property type="entry name" value="JDOMAIN"/>
</dbReference>
<feature type="compositionally biased region" description="Basic and acidic residues" evidence="1">
    <location>
        <begin position="250"/>
        <end position="269"/>
    </location>
</feature>
<protein>
    <recommendedName>
        <fullName evidence="2">J domain-containing protein</fullName>
    </recommendedName>
</protein>
<dbReference type="Pfam" id="PF00226">
    <property type="entry name" value="DnaJ"/>
    <property type="match status" value="1"/>
</dbReference>
<dbReference type="GO" id="GO:0005634">
    <property type="term" value="C:nucleus"/>
    <property type="evidence" value="ECO:0007669"/>
    <property type="project" value="TreeGrafter"/>
</dbReference>
<organism evidence="3 4">
    <name type="scientific">Cercophora newfieldiana</name>
    <dbReference type="NCBI Taxonomy" id="92897"/>
    <lineage>
        <taxon>Eukaryota</taxon>
        <taxon>Fungi</taxon>
        <taxon>Dikarya</taxon>
        <taxon>Ascomycota</taxon>
        <taxon>Pezizomycotina</taxon>
        <taxon>Sordariomycetes</taxon>
        <taxon>Sordariomycetidae</taxon>
        <taxon>Sordariales</taxon>
        <taxon>Lasiosphaeriaceae</taxon>
        <taxon>Cercophora</taxon>
    </lineage>
</organism>
<evidence type="ECO:0000259" key="2">
    <source>
        <dbReference type="PROSITE" id="PS50076"/>
    </source>
</evidence>
<dbReference type="PROSITE" id="PS50076">
    <property type="entry name" value="DNAJ_2"/>
    <property type="match status" value="1"/>
</dbReference>
<feature type="compositionally biased region" description="Basic and acidic residues" evidence="1">
    <location>
        <begin position="154"/>
        <end position="227"/>
    </location>
</feature>
<evidence type="ECO:0000256" key="1">
    <source>
        <dbReference type="SAM" id="MobiDB-lite"/>
    </source>
</evidence>
<accession>A0AA39YI73</accession>
<dbReference type="PANTHER" id="PTHR44144">
    <property type="entry name" value="DNAJ HOMOLOG SUBFAMILY C MEMBER 9"/>
    <property type="match status" value="1"/>
</dbReference>
<feature type="compositionally biased region" description="Basic and acidic residues" evidence="1">
    <location>
        <begin position="488"/>
        <end position="498"/>
    </location>
</feature>
<feature type="region of interest" description="Disordered" evidence="1">
    <location>
        <begin position="83"/>
        <end position="525"/>
    </location>
</feature>
<dbReference type="EMBL" id="JAULSV010000002">
    <property type="protein sequence ID" value="KAK0652017.1"/>
    <property type="molecule type" value="Genomic_DNA"/>
</dbReference>
<dbReference type="PANTHER" id="PTHR44144:SF1">
    <property type="entry name" value="DNAJ HOMOLOG SUBFAMILY C MEMBER 9"/>
    <property type="match status" value="1"/>
</dbReference>
<feature type="compositionally biased region" description="Basic and acidic residues" evidence="1">
    <location>
        <begin position="448"/>
        <end position="462"/>
    </location>
</feature>
<dbReference type="GO" id="GO:0005737">
    <property type="term" value="C:cytoplasm"/>
    <property type="evidence" value="ECO:0007669"/>
    <property type="project" value="TreeGrafter"/>
</dbReference>
<evidence type="ECO:0000313" key="4">
    <source>
        <dbReference type="Proteomes" id="UP001174936"/>
    </source>
</evidence>
<keyword evidence="4" id="KW-1185">Reference proteome</keyword>
<dbReference type="InterPro" id="IPR036869">
    <property type="entry name" value="J_dom_sf"/>
</dbReference>
<dbReference type="GO" id="GO:0031072">
    <property type="term" value="F:heat shock protein binding"/>
    <property type="evidence" value="ECO:0007669"/>
    <property type="project" value="TreeGrafter"/>
</dbReference>